<organism evidence="2 3">
    <name type="scientific">Candidatus Cryptobacteroides faecipullorum</name>
    <dbReference type="NCBI Taxonomy" id="2840764"/>
    <lineage>
        <taxon>Bacteria</taxon>
        <taxon>Pseudomonadati</taxon>
        <taxon>Bacteroidota</taxon>
        <taxon>Bacteroidia</taxon>
        <taxon>Bacteroidales</taxon>
        <taxon>Candidatus Cryptobacteroides</taxon>
    </lineage>
</organism>
<evidence type="ECO:0000313" key="2">
    <source>
        <dbReference type="EMBL" id="MBO8467769.1"/>
    </source>
</evidence>
<evidence type="ECO:0000256" key="1">
    <source>
        <dbReference type="SAM" id="MobiDB-lite"/>
    </source>
</evidence>
<feature type="region of interest" description="Disordered" evidence="1">
    <location>
        <begin position="139"/>
        <end position="180"/>
    </location>
</feature>
<feature type="compositionally biased region" description="Polar residues" evidence="1">
    <location>
        <begin position="154"/>
        <end position="170"/>
    </location>
</feature>
<gene>
    <name evidence="2" type="ORF">IAB99_08435</name>
</gene>
<reference evidence="2" key="2">
    <citation type="journal article" date="2021" name="PeerJ">
        <title>Extensive microbial diversity within the chicken gut microbiome revealed by metagenomics and culture.</title>
        <authorList>
            <person name="Gilroy R."/>
            <person name="Ravi A."/>
            <person name="Getino M."/>
            <person name="Pursley I."/>
            <person name="Horton D.L."/>
            <person name="Alikhan N.F."/>
            <person name="Baker D."/>
            <person name="Gharbi K."/>
            <person name="Hall N."/>
            <person name="Watson M."/>
            <person name="Adriaenssens E.M."/>
            <person name="Foster-Nyarko E."/>
            <person name="Jarju S."/>
            <person name="Secka A."/>
            <person name="Antonio M."/>
            <person name="Oren A."/>
            <person name="Chaudhuri R.R."/>
            <person name="La Ragione R."/>
            <person name="Hildebrand F."/>
            <person name="Pallen M.J."/>
        </authorList>
    </citation>
    <scope>NUCLEOTIDE SEQUENCE</scope>
    <source>
        <strain evidence="2">B1-15692</strain>
    </source>
</reference>
<reference evidence="2" key="1">
    <citation type="submission" date="2020-10" db="EMBL/GenBank/DDBJ databases">
        <authorList>
            <person name="Gilroy R."/>
        </authorList>
    </citation>
    <scope>NUCLEOTIDE SEQUENCE</scope>
    <source>
        <strain evidence="2">B1-15692</strain>
    </source>
</reference>
<proteinExistence type="predicted"/>
<feature type="compositionally biased region" description="Basic and acidic residues" evidence="1">
    <location>
        <begin position="144"/>
        <end position="153"/>
    </location>
</feature>
<sequence>MEDFTELIIHAHNLDDLEKLLGEYHESMLKRHSYEVCVQIYRQQDLPDIQEWLYQAHLAKGLGTYTFCGKPTLEVIGNLEFAVKFLTEPPQRPRRVFIWDNMPDMLTDEELSEYLGLSPATIKSKRSRGELPKLTALGRTSKRQLMDLAEKSPWRQTTPAERKANATQEKIASYRKGRNK</sequence>
<evidence type="ECO:0000313" key="3">
    <source>
        <dbReference type="Proteomes" id="UP000823660"/>
    </source>
</evidence>
<name>A0A9D9I9K0_9BACT</name>
<dbReference type="EMBL" id="JADIMH010000053">
    <property type="protein sequence ID" value="MBO8467769.1"/>
    <property type="molecule type" value="Genomic_DNA"/>
</dbReference>
<dbReference type="Proteomes" id="UP000823660">
    <property type="component" value="Unassembled WGS sequence"/>
</dbReference>
<accession>A0A9D9I9K0</accession>
<dbReference type="AlphaFoldDB" id="A0A9D9I9K0"/>
<protein>
    <submittedName>
        <fullName evidence="2">Helix-turn-helix domain-containing protein</fullName>
    </submittedName>
</protein>
<comment type="caution">
    <text evidence="2">The sequence shown here is derived from an EMBL/GenBank/DDBJ whole genome shotgun (WGS) entry which is preliminary data.</text>
</comment>